<protein>
    <submittedName>
        <fullName evidence="1">Transcriptional regulator, AlpA family</fullName>
    </submittedName>
</protein>
<sequence length="72" mass="8597">MTKPQPDLQLIDRWEVIRMLGISESTLERMLVRDEHFPLPRRLGTRTVRWLKHEVESFIRSLEVVDYFGDGT</sequence>
<dbReference type="RefSeq" id="WP_180956067.1">
    <property type="nucleotide sequence ID" value="NZ_OCTN01000021.1"/>
</dbReference>
<dbReference type="AlphaFoldDB" id="A0A2C9CZ09"/>
<evidence type="ECO:0000313" key="2">
    <source>
        <dbReference type="Proteomes" id="UP000220034"/>
    </source>
</evidence>
<name>A0A2C9CZ09_9RHOB</name>
<dbReference type="EMBL" id="OCTN01000021">
    <property type="protein sequence ID" value="SOH95709.1"/>
    <property type="molecule type" value="Genomic_DNA"/>
</dbReference>
<organism evidence="1 2">
    <name type="scientific">Pontivivens marinum</name>
    <dbReference type="NCBI Taxonomy" id="1690039"/>
    <lineage>
        <taxon>Bacteria</taxon>
        <taxon>Pseudomonadati</taxon>
        <taxon>Pseudomonadota</taxon>
        <taxon>Alphaproteobacteria</taxon>
        <taxon>Rhodobacterales</taxon>
        <taxon>Paracoccaceae</taxon>
        <taxon>Pontivivens</taxon>
    </lineage>
</organism>
<dbReference type="Gene3D" id="1.10.238.160">
    <property type="match status" value="1"/>
</dbReference>
<gene>
    <name evidence="1" type="ORF">SAMN06273572_1212</name>
</gene>
<accession>A0A2C9CZ09</accession>
<dbReference type="Pfam" id="PF05930">
    <property type="entry name" value="Phage_AlpA"/>
    <property type="match status" value="1"/>
</dbReference>
<reference evidence="2" key="1">
    <citation type="submission" date="2017-09" db="EMBL/GenBank/DDBJ databases">
        <authorList>
            <person name="Varghese N."/>
            <person name="Submissions S."/>
        </authorList>
    </citation>
    <scope>NUCLEOTIDE SEQUENCE [LARGE SCALE GENOMIC DNA]</scope>
    <source>
        <strain evidence="2">C7</strain>
    </source>
</reference>
<dbReference type="InterPro" id="IPR010260">
    <property type="entry name" value="AlpA"/>
</dbReference>
<keyword evidence="2" id="KW-1185">Reference proteome</keyword>
<dbReference type="Proteomes" id="UP000220034">
    <property type="component" value="Unassembled WGS sequence"/>
</dbReference>
<evidence type="ECO:0000313" key="1">
    <source>
        <dbReference type="EMBL" id="SOH95709.1"/>
    </source>
</evidence>
<proteinExistence type="predicted"/>